<dbReference type="GO" id="GO:0005975">
    <property type="term" value="P:carbohydrate metabolic process"/>
    <property type="evidence" value="ECO:0007669"/>
    <property type="project" value="UniProtKB-ARBA"/>
</dbReference>
<dbReference type="InterPro" id="IPR029058">
    <property type="entry name" value="AB_hydrolase_fold"/>
</dbReference>
<dbReference type="PANTHER" id="PTHR48098">
    <property type="entry name" value="ENTEROCHELIN ESTERASE-RELATED"/>
    <property type="match status" value="1"/>
</dbReference>
<evidence type="ECO:0000313" key="7">
    <source>
        <dbReference type="Proteomes" id="UP000274907"/>
    </source>
</evidence>
<dbReference type="GO" id="GO:0008849">
    <property type="term" value="F:enterochelin esterase activity"/>
    <property type="evidence" value="ECO:0007669"/>
    <property type="project" value="InterPro"/>
</dbReference>
<proteinExistence type="inferred from homology"/>
<evidence type="ECO:0000256" key="2">
    <source>
        <dbReference type="ARBA" id="ARBA00022490"/>
    </source>
</evidence>
<dbReference type="GO" id="GO:0005737">
    <property type="term" value="C:cytoplasm"/>
    <property type="evidence" value="ECO:0007669"/>
    <property type="project" value="UniProtKB-SubCell"/>
</dbReference>
<reference evidence="6 7" key="1">
    <citation type="submission" date="2018-12" db="EMBL/GenBank/DDBJ databases">
        <title>YIM 101343 draft genome.</title>
        <authorList>
            <person name="Chen X."/>
        </authorList>
    </citation>
    <scope>NUCLEOTIDE SEQUENCE [LARGE SCALE GENOMIC DNA]</scope>
    <source>
        <strain evidence="6 7">YIM 101343</strain>
    </source>
</reference>
<dbReference type="InterPro" id="IPR000801">
    <property type="entry name" value="Esterase-like"/>
</dbReference>
<dbReference type="SUPFAM" id="SSF81296">
    <property type="entry name" value="E set domains"/>
    <property type="match status" value="1"/>
</dbReference>
<dbReference type="Gene3D" id="2.60.40.10">
    <property type="entry name" value="Immunoglobulins"/>
    <property type="match status" value="1"/>
</dbReference>
<name>A0A430I1Y9_9CORY</name>
<dbReference type="OrthoDB" id="9775130at2"/>
<evidence type="ECO:0000256" key="1">
    <source>
        <dbReference type="ARBA" id="ARBA00004496"/>
    </source>
</evidence>
<comment type="similarity">
    <text evidence="4">Belongs to the Fes family.</text>
</comment>
<accession>A0A430I1Y9</accession>
<feature type="domain" description="Enterochelin esterase N-terminal" evidence="5">
    <location>
        <begin position="46"/>
        <end position="104"/>
    </location>
</feature>
<dbReference type="PANTHER" id="PTHR48098:SF3">
    <property type="entry name" value="IRON(III) ENTEROBACTIN ESTERASE"/>
    <property type="match status" value="1"/>
</dbReference>
<dbReference type="SUPFAM" id="SSF53474">
    <property type="entry name" value="alpha/beta-Hydrolases"/>
    <property type="match status" value="1"/>
</dbReference>
<protein>
    <submittedName>
        <fullName evidence="6">DUF3327 domain-containing protein</fullName>
    </submittedName>
</protein>
<evidence type="ECO:0000259" key="5">
    <source>
        <dbReference type="Pfam" id="PF11806"/>
    </source>
</evidence>
<dbReference type="RefSeq" id="WP_126119531.1">
    <property type="nucleotide sequence ID" value="NZ_RXHJ01000002.1"/>
</dbReference>
<keyword evidence="3" id="KW-0378">Hydrolase</keyword>
<gene>
    <name evidence="6" type="ORF">EAH68_01355</name>
</gene>
<dbReference type="AlphaFoldDB" id="A0A430I1Y9"/>
<comment type="caution">
    <text evidence="6">The sequence shown here is derived from an EMBL/GenBank/DDBJ whole genome shotgun (WGS) entry which is preliminary data.</text>
</comment>
<keyword evidence="2" id="KW-0963">Cytoplasm</keyword>
<sequence>MTRTFFLTEDQIIENYSNADKEALDRFWDLVSRFGTPMRELNGVRTTFVWRDLGENTPMHLYMNRITDKQNYDVGRMKQVPGADIHVLTLELASTLTASYGFQSAAQNGERPKGPPPHDHYPTYLDTHNPRALVRDGINGLSLFEGPFNRFRREWHFDAGDIAGTLFSEEVQVGGALRRLWLYLPAETGDEPLPLMTLFDAEIWFGRLHLPVALEKAAAEGKIPPMAVLGVSNVDRADRVASLSANEEFLADVSGTATIWAVTHAASRGVTLAGPEGQIIAGQSLGGLSALVSALREPQRYRWAIAASPSLWWEPGEKRAPADLGDRSVDWLTEQFGTSKDPEIETKVLLSVGVREGLSVPHVHLMEQTMRYFRWDVGLNVYDGGHDFAWWRMALIDDLERIFAG</sequence>
<comment type="subcellular location">
    <subcellularLocation>
        <location evidence="1">Cytoplasm</location>
    </subcellularLocation>
</comment>
<evidence type="ECO:0000313" key="6">
    <source>
        <dbReference type="EMBL" id="RSZ65436.1"/>
    </source>
</evidence>
<dbReference type="Pfam" id="PF11806">
    <property type="entry name" value="Enterochelin_N"/>
    <property type="match status" value="1"/>
</dbReference>
<dbReference type="InterPro" id="IPR014756">
    <property type="entry name" value="Ig_E-set"/>
</dbReference>
<dbReference type="EMBL" id="RXHJ01000002">
    <property type="protein sequence ID" value="RSZ65436.1"/>
    <property type="molecule type" value="Genomic_DNA"/>
</dbReference>
<dbReference type="Proteomes" id="UP000274907">
    <property type="component" value="Unassembled WGS sequence"/>
</dbReference>
<organism evidence="6 7">
    <name type="scientific">Corynebacterium hylobatis</name>
    <dbReference type="NCBI Taxonomy" id="1859290"/>
    <lineage>
        <taxon>Bacteria</taxon>
        <taxon>Bacillati</taxon>
        <taxon>Actinomycetota</taxon>
        <taxon>Actinomycetes</taxon>
        <taxon>Mycobacteriales</taxon>
        <taxon>Corynebacteriaceae</taxon>
        <taxon>Corynebacterium</taxon>
    </lineage>
</organism>
<keyword evidence="7" id="KW-1185">Reference proteome</keyword>
<dbReference type="InterPro" id="IPR013783">
    <property type="entry name" value="Ig-like_fold"/>
</dbReference>
<dbReference type="GO" id="GO:0005506">
    <property type="term" value="F:iron ion binding"/>
    <property type="evidence" value="ECO:0007669"/>
    <property type="project" value="InterPro"/>
</dbReference>
<dbReference type="InterPro" id="IPR021764">
    <property type="entry name" value="Enterochelin_esterase_N"/>
</dbReference>
<dbReference type="Pfam" id="PF00756">
    <property type="entry name" value="Esterase"/>
    <property type="match status" value="1"/>
</dbReference>
<dbReference type="InterPro" id="IPR050583">
    <property type="entry name" value="Mycobacterial_A85_antigen"/>
</dbReference>
<evidence type="ECO:0000256" key="4">
    <source>
        <dbReference type="ARBA" id="ARBA00024201"/>
    </source>
</evidence>
<evidence type="ECO:0000256" key="3">
    <source>
        <dbReference type="ARBA" id="ARBA00022801"/>
    </source>
</evidence>
<dbReference type="Gene3D" id="3.40.50.1820">
    <property type="entry name" value="alpha/beta hydrolase"/>
    <property type="match status" value="1"/>
</dbReference>
<dbReference type="GO" id="GO:0006826">
    <property type="term" value="P:iron ion transport"/>
    <property type="evidence" value="ECO:0007669"/>
    <property type="project" value="InterPro"/>
</dbReference>